<proteinExistence type="predicted"/>
<dbReference type="RefSeq" id="WP_055194958.1">
    <property type="nucleotide sequence ID" value="NZ_CABIYH010000019.1"/>
</dbReference>
<dbReference type="AlphaFoldDB" id="A0A173V6F5"/>
<dbReference type="PaxDb" id="166486-ERS852572_02567"/>
<dbReference type="STRING" id="166486.ERS852572_02567"/>
<gene>
    <name evidence="1" type="ORF">ERS852572_02567</name>
</gene>
<dbReference type="GeneID" id="96228175"/>
<dbReference type="OrthoDB" id="1070658at2"/>
<sequence length="195" mass="22821">MMSSSQNRATDKHIIWSDINLNPDDWRDNYKDFLEINEIDGDPNDEHKLYEYMVETNGEYLSDERENLNVQLSQPIIVIGDIGRWNGRVMGYKMIDSGNIKDCLYSDTDMTEWYVDKYGDLRADAVHHDGTNHYLYRVFKDTVSPEQIERLQEKIYFGKATRADITKVTKRLGDEIAAVYGFHIPKQRTAAEKER</sequence>
<accession>A0A173V6F5</accession>
<protein>
    <submittedName>
        <fullName evidence="1">Uncharacterized protein</fullName>
    </submittedName>
</protein>
<dbReference type="EMBL" id="CYXZ01000019">
    <property type="protein sequence ID" value="CUN21857.1"/>
    <property type="molecule type" value="Genomic_DNA"/>
</dbReference>
<evidence type="ECO:0000313" key="1">
    <source>
        <dbReference type="EMBL" id="CUN21857.1"/>
    </source>
</evidence>
<name>A0A173V6F5_9FIRM</name>
<evidence type="ECO:0000313" key="2">
    <source>
        <dbReference type="Proteomes" id="UP000095350"/>
    </source>
</evidence>
<organism evidence="1 2">
    <name type="scientific">Roseburia intestinalis</name>
    <dbReference type="NCBI Taxonomy" id="166486"/>
    <lineage>
        <taxon>Bacteria</taxon>
        <taxon>Bacillati</taxon>
        <taxon>Bacillota</taxon>
        <taxon>Clostridia</taxon>
        <taxon>Lachnospirales</taxon>
        <taxon>Lachnospiraceae</taxon>
        <taxon>Roseburia</taxon>
    </lineage>
</organism>
<dbReference type="Proteomes" id="UP000095350">
    <property type="component" value="Unassembled WGS sequence"/>
</dbReference>
<reference evidence="1 2" key="1">
    <citation type="submission" date="2015-09" db="EMBL/GenBank/DDBJ databases">
        <authorList>
            <consortium name="Pathogen Informatics"/>
        </authorList>
    </citation>
    <scope>NUCLEOTIDE SEQUENCE [LARGE SCALE GENOMIC DNA]</scope>
    <source>
        <strain evidence="1 2">2789STDY5834960</strain>
    </source>
</reference>